<evidence type="ECO:0000313" key="1">
    <source>
        <dbReference type="EMBL" id="KKQ71206.1"/>
    </source>
</evidence>
<evidence type="ECO:0000313" key="2">
    <source>
        <dbReference type="Proteomes" id="UP000034022"/>
    </source>
</evidence>
<reference evidence="1 2" key="1">
    <citation type="journal article" date="2015" name="Nature">
        <title>rRNA introns, odd ribosomes, and small enigmatic genomes across a large radiation of phyla.</title>
        <authorList>
            <person name="Brown C.T."/>
            <person name="Hug L.A."/>
            <person name="Thomas B.C."/>
            <person name="Sharon I."/>
            <person name="Castelle C.J."/>
            <person name="Singh A."/>
            <person name="Wilkins M.J."/>
            <person name="Williams K.H."/>
            <person name="Banfield J.F."/>
        </authorList>
    </citation>
    <scope>NUCLEOTIDE SEQUENCE [LARGE SCALE GENOMIC DNA]</scope>
</reference>
<protein>
    <submittedName>
        <fullName evidence="1">Uncharacterized protein</fullName>
    </submittedName>
</protein>
<name>A0A0G0N265_9BACT</name>
<comment type="caution">
    <text evidence="1">The sequence shown here is derived from an EMBL/GenBank/DDBJ whole genome shotgun (WGS) entry which is preliminary data.</text>
</comment>
<dbReference type="EMBL" id="LBUU01000001">
    <property type="protein sequence ID" value="KKQ71206.1"/>
    <property type="molecule type" value="Genomic_DNA"/>
</dbReference>
<organism evidence="1 2">
    <name type="scientific">Candidatus Falkowbacteria bacterium GW2011_GWE1_38_31</name>
    <dbReference type="NCBI Taxonomy" id="1618638"/>
    <lineage>
        <taxon>Bacteria</taxon>
        <taxon>Candidatus Falkowiibacteriota</taxon>
    </lineage>
</organism>
<gene>
    <name evidence="1" type="ORF">US91_C0001G0133</name>
</gene>
<dbReference type="AlphaFoldDB" id="A0A0G0N265"/>
<dbReference type="Proteomes" id="UP000034022">
    <property type="component" value="Unassembled WGS sequence"/>
</dbReference>
<sequence length="60" mass="6473">MSPLPFIIVGKIVLIPAYFAIKKFGVKTVGTALLKTAVGTTILTATYKGLRSIHENKRAN</sequence>
<proteinExistence type="predicted"/>
<accession>A0A0G0N265</accession>